<name>A0A645A1M7_9ZZZZ</name>
<evidence type="ECO:0000313" key="1">
    <source>
        <dbReference type="EMBL" id="MPM47109.1"/>
    </source>
</evidence>
<protein>
    <submittedName>
        <fullName evidence="1">Uncharacterized protein</fullName>
    </submittedName>
</protein>
<comment type="caution">
    <text evidence="1">The sequence shown here is derived from an EMBL/GenBank/DDBJ whole genome shotgun (WGS) entry which is preliminary data.</text>
</comment>
<dbReference type="AlphaFoldDB" id="A0A645A1M7"/>
<sequence>MSTPPASCKASKSSTWCPMRARSAAQVRPAGPEPMTATLLPVRAAICGLGSSWCSDQSATKRSRRPMATERPLMPRVHFASHWLSCGQTRPQMAGRLLLDLMIFAASSRSPSRKARMNWLMGTCTGQPCTQGEFLHWMQRAASFMAVSRS</sequence>
<gene>
    <name evidence="1" type="ORF">SDC9_93817</name>
</gene>
<dbReference type="EMBL" id="VSSQ01011542">
    <property type="protein sequence ID" value="MPM47109.1"/>
    <property type="molecule type" value="Genomic_DNA"/>
</dbReference>
<proteinExistence type="predicted"/>
<reference evidence="1" key="1">
    <citation type="submission" date="2019-08" db="EMBL/GenBank/DDBJ databases">
        <authorList>
            <person name="Kucharzyk K."/>
            <person name="Murdoch R.W."/>
            <person name="Higgins S."/>
            <person name="Loffler F."/>
        </authorList>
    </citation>
    <scope>NUCLEOTIDE SEQUENCE</scope>
</reference>
<accession>A0A645A1M7</accession>
<organism evidence="1">
    <name type="scientific">bioreactor metagenome</name>
    <dbReference type="NCBI Taxonomy" id="1076179"/>
    <lineage>
        <taxon>unclassified sequences</taxon>
        <taxon>metagenomes</taxon>
        <taxon>ecological metagenomes</taxon>
    </lineage>
</organism>